<protein>
    <submittedName>
        <fullName evidence="2">GNAT family N-acetyltransferase</fullName>
    </submittedName>
</protein>
<gene>
    <name evidence="2" type="ORF">BED41_06475</name>
</gene>
<dbReference type="PROSITE" id="PS51186">
    <property type="entry name" value="GNAT"/>
    <property type="match status" value="1"/>
</dbReference>
<proteinExistence type="predicted"/>
<dbReference type="PANTHER" id="PTHR43451">
    <property type="entry name" value="ACETYLTRANSFERASE (GNAT) FAMILY PROTEIN"/>
    <property type="match status" value="1"/>
</dbReference>
<evidence type="ECO:0000313" key="3">
    <source>
        <dbReference type="Proteomes" id="UP000093044"/>
    </source>
</evidence>
<dbReference type="InterPro" id="IPR052564">
    <property type="entry name" value="N-acetyltrans/Recomb-assoc"/>
</dbReference>
<dbReference type="AlphaFoldDB" id="A0A1B2I9H6"/>
<dbReference type="OrthoDB" id="159497at2"/>
<dbReference type="SUPFAM" id="SSF55729">
    <property type="entry name" value="Acyl-CoA N-acyltransferases (Nat)"/>
    <property type="match status" value="1"/>
</dbReference>
<reference evidence="2" key="1">
    <citation type="submission" date="2016-08" db="EMBL/GenBank/DDBJ databases">
        <title>Complete genome of Cloacibacillus porcorum.</title>
        <authorList>
            <person name="Looft T."/>
            <person name="Bayles D.O."/>
            <person name="Alt D.P."/>
        </authorList>
    </citation>
    <scope>NUCLEOTIDE SEQUENCE [LARGE SCALE GENOMIC DNA]</scope>
    <source>
        <strain evidence="2">CL-84</strain>
    </source>
</reference>
<evidence type="ECO:0000313" key="2">
    <source>
        <dbReference type="EMBL" id="ANZ46595.1"/>
    </source>
</evidence>
<dbReference type="Pfam" id="PF13673">
    <property type="entry name" value="Acetyltransf_10"/>
    <property type="match status" value="1"/>
</dbReference>
<dbReference type="Proteomes" id="UP000093044">
    <property type="component" value="Chromosome"/>
</dbReference>
<dbReference type="GO" id="GO:0016747">
    <property type="term" value="F:acyltransferase activity, transferring groups other than amino-acyl groups"/>
    <property type="evidence" value="ECO:0007669"/>
    <property type="project" value="InterPro"/>
</dbReference>
<dbReference type="EMBL" id="CP016757">
    <property type="protein sequence ID" value="ANZ46595.1"/>
    <property type="molecule type" value="Genomic_DNA"/>
</dbReference>
<dbReference type="STRING" id="1197717.BED41_06475"/>
<dbReference type="PANTHER" id="PTHR43451:SF1">
    <property type="entry name" value="ACETYLTRANSFERASE"/>
    <property type="match status" value="1"/>
</dbReference>
<dbReference type="GeneID" id="83057495"/>
<organism evidence="2 3">
    <name type="scientific">Cloacibacillus porcorum</name>
    <dbReference type="NCBI Taxonomy" id="1197717"/>
    <lineage>
        <taxon>Bacteria</taxon>
        <taxon>Thermotogati</taxon>
        <taxon>Synergistota</taxon>
        <taxon>Synergistia</taxon>
        <taxon>Synergistales</taxon>
        <taxon>Synergistaceae</taxon>
        <taxon>Cloacibacillus</taxon>
    </lineage>
</organism>
<feature type="domain" description="N-acetyltransferase" evidence="1">
    <location>
        <begin position="1"/>
        <end position="142"/>
    </location>
</feature>
<accession>A0A1B2I9H6</accession>
<dbReference type="InterPro" id="IPR000182">
    <property type="entry name" value="GNAT_dom"/>
</dbReference>
<keyword evidence="2" id="KW-0808">Transferase</keyword>
<evidence type="ECO:0000259" key="1">
    <source>
        <dbReference type="PROSITE" id="PS51186"/>
    </source>
</evidence>
<dbReference type="KEGG" id="cpor:BED41_06475"/>
<dbReference type="RefSeq" id="WP_066749046.1">
    <property type="nucleotide sequence ID" value="NZ_CP016757.1"/>
</dbReference>
<dbReference type="Gene3D" id="3.40.630.30">
    <property type="match status" value="1"/>
</dbReference>
<keyword evidence="3" id="KW-1185">Reference proteome</keyword>
<sequence>MLIKKILPAERERALALAMDVFMQYEAHDYPKEGIETFRRFLADREKIEALEMYGSYEGDELTGMIAMGNEGEHVTLFFVDGKHQRRGVGRKLFEAALSRSSSETITVNSSAFAVGIYRRLGFTAVAEEQTSNGLRYTPMIYKNKNSG</sequence>
<dbReference type="InterPro" id="IPR016181">
    <property type="entry name" value="Acyl_CoA_acyltransferase"/>
</dbReference>
<name>A0A1B2I9H6_9BACT</name>
<dbReference type="CDD" id="cd04301">
    <property type="entry name" value="NAT_SF"/>
    <property type="match status" value="1"/>
</dbReference>